<comment type="caution">
    <text evidence="2">The sequence shown here is derived from an EMBL/GenBank/DDBJ whole genome shotgun (WGS) entry which is preliminary data.</text>
</comment>
<dbReference type="Proteomes" id="UP000245959">
    <property type="component" value="Unassembled WGS sequence"/>
</dbReference>
<gene>
    <name evidence="2" type="ORF">C8D82_15113</name>
</gene>
<evidence type="ECO:0000259" key="1">
    <source>
        <dbReference type="PROSITE" id="PS51186"/>
    </source>
</evidence>
<dbReference type="InterPro" id="IPR000182">
    <property type="entry name" value="GNAT_dom"/>
</dbReference>
<evidence type="ECO:0000313" key="2">
    <source>
        <dbReference type="EMBL" id="PVY33337.1"/>
    </source>
</evidence>
<dbReference type="SUPFAM" id="SSF55729">
    <property type="entry name" value="Acyl-CoA N-acyltransferases (Nat)"/>
    <property type="match status" value="1"/>
</dbReference>
<proteinExistence type="predicted"/>
<dbReference type="CDD" id="cd04301">
    <property type="entry name" value="NAT_SF"/>
    <property type="match status" value="1"/>
</dbReference>
<dbReference type="PROSITE" id="PS51186">
    <property type="entry name" value="GNAT"/>
    <property type="match status" value="1"/>
</dbReference>
<organism evidence="2 3">
    <name type="scientific">Victivallis vadensis</name>
    <dbReference type="NCBI Taxonomy" id="172901"/>
    <lineage>
        <taxon>Bacteria</taxon>
        <taxon>Pseudomonadati</taxon>
        <taxon>Lentisphaerota</taxon>
        <taxon>Lentisphaeria</taxon>
        <taxon>Victivallales</taxon>
        <taxon>Victivallaceae</taxon>
        <taxon>Victivallis</taxon>
    </lineage>
</organism>
<keyword evidence="2" id="KW-0808">Transferase</keyword>
<dbReference type="Pfam" id="PF00583">
    <property type="entry name" value="Acetyltransf_1"/>
    <property type="match status" value="1"/>
</dbReference>
<name>A0A2U1ACQ3_9BACT</name>
<keyword evidence="3" id="KW-1185">Reference proteome</keyword>
<reference evidence="2 3" key="1">
    <citation type="submission" date="2018-04" db="EMBL/GenBank/DDBJ databases">
        <title>Genomic Encyclopedia of Type Strains, Phase IV (KMG-IV): sequencing the most valuable type-strain genomes for metagenomic binning, comparative biology and taxonomic classification.</title>
        <authorList>
            <person name="Goeker M."/>
        </authorList>
    </citation>
    <scope>NUCLEOTIDE SEQUENCE [LARGE SCALE GENOMIC DNA]</scope>
    <source>
        <strain evidence="2 3">DSM 14823</strain>
    </source>
</reference>
<dbReference type="GO" id="GO:0016747">
    <property type="term" value="F:acyltransferase activity, transferring groups other than amino-acyl groups"/>
    <property type="evidence" value="ECO:0007669"/>
    <property type="project" value="InterPro"/>
</dbReference>
<sequence>MAGVSEEELRTVRFEPEMIPVCARIYLDVYTNEPWNETVESAEAVERFFRRHAAGGEFIGYALLSGGRPAGFAIGFAKPWIRGVEFYLDELCLAREFQRRGFGSRFMAEIRADLKKRGLNGILLNTSRRCPSFRFYRKLGFEPFEKLVVMGVEF</sequence>
<feature type="domain" description="N-acetyltransferase" evidence="1">
    <location>
        <begin position="9"/>
        <end position="154"/>
    </location>
</feature>
<dbReference type="Gene3D" id="3.40.630.30">
    <property type="match status" value="1"/>
</dbReference>
<dbReference type="AlphaFoldDB" id="A0A2U1ACQ3"/>
<dbReference type="RefSeq" id="WP_116885937.1">
    <property type="nucleotide sequence ID" value="NZ_QEKH01000051.1"/>
</dbReference>
<accession>A0A2U1ACQ3</accession>
<dbReference type="GeneID" id="78297199"/>
<dbReference type="EMBL" id="QEKH01000051">
    <property type="protein sequence ID" value="PVY33337.1"/>
    <property type="molecule type" value="Genomic_DNA"/>
</dbReference>
<evidence type="ECO:0000313" key="3">
    <source>
        <dbReference type="Proteomes" id="UP000245959"/>
    </source>
</evidence>
<protein>
    <submittedName>
        <fullName evidence="2">Acetyltransferase (GNAT) family protein</fullName>
    </submittedName>
</protein>
<dbReference type="InterPro" id="IPR016181">
    <property type="entry name" value="Acyl_CoA_acyltransferase"/>
</dbReference>